<evidence type="ECO:0000313" key="1">
    <source>
        <dbReference type="EMBL" id="PSL53122.1"/>
    </source>
</evidence>
<proteinExistence type="predicted"/>
<keyword evidence="2" id="KW-1185">Reference proteome</keyword>
<comment type="caution">
    <text evidence="1">The sequence shown here is derived from an EMBL/GenBank/DDBJ whole genome shotgun (WGS) entry which is preliminary data.</text>
</comment>
<evidence type="ECO:0000313" key="2">
    <source>
        <dbReference type="Proteomes" id="UP000241118"/>
    </source>
</evidence>
<dbReference type="AlphaFoldDB" id="A0A2P8I3S6"/>
<sequence>MSAAVDAWLAEVLPLVRVFQETFEENYGYEPGDNPIERRVALGLDDHDLPPALRAFYERVVEVSLVDLPNGYRIHPVELVVDTEVNGLPTHVPELSAERFVVFGSSGGGDLFVMPQAGGPVYELSPGPVQDNVYTSMGIPPRVLAEDFEGFLSLIVAELRRATAD</sequence>
<dbReference type="EMBL" id="PYAX01000010">
    <property type="protein sequence ID" value="PSL53122.1"/>
    <property type="molecule type" value="Genomic_DNA"/>
</dbReference>
<evidence type="ECO:0008006" key="3">
    <source>
        <dbReference type="Google" id="ProtNLM"/>
    </source>
</evidence>
<protein>
    <recommendedName>
        <fullName evidence="3">SMI1/KNR4 family protein SUKH-1</fullName>
    </recommendedName>
</protein>
<dbReference type="RefSeq" id="WP_106618440.1">
    <property type="nucleotide sequence ID" value="NZ_PYAX01000010.1"/>
</dbReference>
<gene>
    <name evidence="1" type="ORF">B0I31_110215</name>
</gene>
<accession>A0A2P8I3S6</accession>
<name>A0A2P8I3S6_SACCR</name>
<dbReference type="OrthoDB" id="3637779at2"/>
<organism evidence="1 2">
    <name type="scientific">Saccharothrix carnea</name>
    <dbReference type="NCBI Taxonomy" id="1280637"/>
    <lineage>
        <taxon>Bacteria</taxon>
        <taxon>Bacillati</taxon>
        <taxon>Actinomycetota</taxon>
        <taxon>Actinomycetes</taxon>
        <taxon>Pseudonocardiales</taxon>
        <taxon>Pseudonocardiaceae</taxon>
        <taxon>Saccharothrix</taxon>
    </lineage>
</organism>
<dbReference type="Proteomes" id="UP000241118">
    <property type="component" value="Unassembled WGS sequence"/>
</dbReference>
<reference evidence="1 2" key="1">
    <citation type="submission" date="2018-03" db="EMBL/GenBank/DDBJ databases">
        <title>Genomic Encyclopedia of Type Strains, Phase III (KMG-III): the genomes of soil and plant-associated and newly described type strains.</title>
        <authorList>
            <person name="Whitman W."/>
        </authorList>
    </citation>
    <scope>NUCLEOTIDE SEQUENCE [LARGE SCALE GENOMIC DNA]</scope>
    <source>
        <strain evidence="1 2">CGMCC 4.7097</strain>
    </source>
</reference>